<dbReference type="GO" id="GO:0016020">
    <property type="term" value="C:membrane"/>
    <property type="evidence" value="ECO:0007669"/>
    <property type="project" value="UniProtKB-SubCell"/>
</dbReference>
<feature type="region of interest" description="Disordered" evidence="10">
    <location>
        <begin position="390"/>
        <end position="429"/>
    </location>
</feature>
<evidence type="ECO:0000313" key="13">
    <source>
        <dbReference type="EMBL" id="GMG20062.1"/>
    </source>
</evidence>
<dbReference type="InterPro" id="IPR057530">
    <property type="entry name" value="TIM-barrel_MTC6"/>
</dbReference>
<evidence type="ECO:0000256" key="7">
    <source>
        <dbReference type="ARBA" id="ARBA00037703"/>
    </source>
</evidence>
<feature type="compositionally biased region" description="Low complexity" evidence="10">
    <location>
        <begin position="497"/>
        <end position="518"/>
    </location>
</feature>
<evidence type="ECO:0000259" key="12">
    <source>
        <dbReference type="Pfam" id="PF25506"/>
    </source>
</evidence>
<dbReference type="InterPro" id="IPR051008">
    <property type="entry name" value="Telomere_Capping_Maintenance"/>
</dbReference>
<feature type="compositionally biased region" description="Low complexity" evidence="10">
    <location>
        <begin position="390"/>
        <end position="412"/>
    </location>
</feature>
<comment type="caution">
    <text evidence="13">The sequence shown here is derived from an EMBL/GenBank/DDBJ whole genome shotgun (WGS) entry which is preliminary data.</text>
</comment>
<reference evidence="13" key="1">
    <citation type="submission" date="2023-04" db="EMBL/GenBank/DDBJ databases">
        <title>Ambrosiozyma monospora NBRC 1965.</title>
        <authorList>
            <person name="Ichikawa N."/>
            <person name="Sato H."/>
            <person name="Tonouchi N."/>
        </authorList>
    </citation>
    <scope>NUCLEOTIDE SEQUENCE</scope>
    <source>
        <strain evidence="13">NBRC 1965</strain>
    </source>
</reference>
<evidence type="ECO:0000256" key="6">
    <source>
        <dbReference type="ARBA" id="ARBA00023180"/>
    </source>
</evidence>
<feature type="region of interest" description="Disordered" evidence="10">
    <location>
        <begin position="495"/>
        <end position="528"/>
    </location>
</feature>
<dbReference type="Pfam" id="PF25506">
    <property type="entry name" value="TIM-barrel_MTC6"/>
    <property type="match status" value="1"/>
</dbReference>
<evidence type="ECO:0000256" key="3">
    <source>
        <dbReference type="ARBA" id="ARBA00022729"/>
    </source>
</evidence>
<keyword evidence="2" id="KW-0812">Transmembrane</keyword>
<feature type="compositionally biased region" description="Acidic residues" evidence="10">
    <location>
        <begin position="519"/>
        <end position="528"/>
    </location>
</feature>
<evidence type="ECO:0000256" key="11">
    <source>
        <dbReference type="SAM" id="SignalP"/>
    </source>
</evidence>
<keyword evidence="3 11" id="KW-0732">Signal</keyword>
<comment type="similarity">
    <text evidence="8">Belongs to the MTC6 family.</text>
</comment>
<dbReference type="EMBL" id="BSXU01000274">
    <property type="protein sequence ID" value="GMG20062.1"/>
    <property type="molecule type" value="Genomic_DNA"/>
</dbReference>
<keyword evidence="5" id="KW-0472">Membrane</keyword>
<evidence type="ECO:0000256" key="4">
    <source>
        <dbReference type="ARBA" id="ARBA00022989"/>
    </source>
</evidence>
<sequence length="658" mass="73485">MMLFSTWLTTLIILILSKTAYSGSTTANEPEWPNISAQRVVAIRAQRDISKNITIASNQVLGVNVTETIFKTVGYKSDSLPYFQQMLNTGIQAFAIDLYYNEHFGDWGICPGSRWTTNSTKVQCDDAFSFNISSIVSNLNTYLASSTTQLSTYTVYLLFSLNSIDVSKQESITGVHSLNDALSSLEYAASSLHLSPTLVPSLNTFLFDELHRVVPIVVKNNLKQNTTYNFNVEAEYPNPKIFFSNTTMETPMEAPKVHIDYRSFENMTTCVPYSDYNSTLFRFVYDSSTSPFSTEQLRSTMLCGYSPIITHPMDRQFNLLSPYLENGLWSWAANNPNLTSDNTSISDSSTYSQMTLLPSSFSTMPTSLTSLQSYQTAGSSFMAPEKQITDAASNADSNSNSTGSNDNNTRTTTESDKVESTLEQGEEYEDPNRCAIATKKGWVSVSCTELYYPCCQNKKNITQYHILISKKLQYAEAVDACKRYYDDNDADDKVISDDSGSISSAQNSSTNSNSSSNNYDDDDDDDDDEDWELALPYSSVLQRHLESLIPNTTDSASSSSDDDTTTSDDEIVGYWIDINSLSAEYCWVSGINSNCPYQKIVSVRRFAEMITPSSTIAGFLLLLILALHFDSVPIHRNTNHWKRLLNEKLKDEYEGVSS</sequence>
<evidence type="ECO:0000256" key="2">
    <source>
        <dbReference type="ARBA" id="ARBA00022692"/>
    </source>
</evidence>
<dbReference type="AlphaFoldDB" id="A0A9W6YQU6"/>
<comment type="function">
    <text evidence="7">May be involved in telomere capping.</text>
</comment>
<dbReference type="Proteomes" id="UP001165063">
    <property type="component" value="Unassembled WGS sequence"/>
</dbReference>
<evidence type="ECO:0000313" key="14">
    <source>
        <dbReference type="Proteomes" id="UP001165063"/>
    </source>
</evidence>
<dbReference type="PANTHER" id="PTHR35518">
    <property type="entry name" value="MAINTENANCE OF TELOMOERE CAPPING"/>
    <property type="match status" value="1"/>
</dbReference>
<accession>A0A9W6YQU6</accession>
<keyword evidence="4" id="KW-1133">Transmembrane helix</keyword>
<dbReference type="PANTHER" id="PTHR35518:SF2">
    <property type="entry name" value="MAINTENANCE OF TELOMERE CAPPING PROTEIN 6"/>
    <property type="match status" value="1"/>
</dbReference>
<feature type="chain" id="PRO_5040789722" description="Maintenance of telomere capping protein 6" evidence="11">
    <location>
        <begin position="23"/>
        <end position="658"/>
    </location>
</feature>
<evidence type="ECO:0000256" key="5">
    <source>
        <dbReference type="ARBA" id="ARBA00023136"/>
    </source>
</evidence>
<feature type="domain" description="MTC6 partial TIM-barrel" evidence="12">
    <location>
        <begin position="33"/>
        <end position="330"/>
    </location>
</feature>
<keyword evidence="6" id="KW-0325">Glycoprotein</keyword>
<proteinExistence type="inferred from homology"/>
<keyword evidence="14" id="KW-1185">Reference proteome</keyword>
<dbReference type="OrthoDB" id="5573651at2759"/>
<gene>
    <name evidence="13" type="ORF">Amon01_000094400</name>
</gene>
<organism evidence="13 14">
    <name type="scientific">Ambrosiozyma monospora</name>
    <name type="common">Yeast</name>
    <name type="synonym">Endomycopsis monosporus</name>
    <dbReference type="NCBI Taxonomy" id="43982"/>
    <lineage>
        <taxon>Eukaryota</taxon>
        <taxon>Fungi</taxon>
        <taxon>Dikarya</taxon>
        <taxon>Ascomycota</taxon>
        <taxon>Saccharomycotina</taxon>
        <taxon>Pichiomycetes</taxon>
        <taxon>Pichiales</taxon>
        <taxon>Pichiaceae</taxon>
        <taxon>Ambrosiozyma</taxon>
    </lineage>
</organism>
<feature type="signal peptide" evidence="11">
    <location>
        <begin position="1"/>
        <end position="22"/>
    </location>
</feature>
<name>A0A9W6YQU6_AMBMO</name>
<evidence type="ECO:0000256" key="9">
    <source>
        <dbReference type="ARBA" id="ARBA00039865"/>
    </source>
</evidence>
<comment type="subcellular location">
    <subcellularLocation>
        <location evidence="1">Membrane</location>
        <topology evidence="1">Single-pass type I membrane protein</topology>
    </subcellularLocation>
</comment>
<evidence type="ECO:0000256" key="10">
    <source>
        <dbReference type="SAM" id="MobiDB-lite"/>
    </source>
</evidence>
<evidence type="ECO:0000256" key="1">
    <source>
        <dbReference type="ARBA" id="ARBA00004479"/>
    </source>
</evidence>
<protein>
    <recommendedName>
        <fullName evidence="9">Maintenance of telomere capping protein 6</fullName>
    </recommendedName>
</protein>
<evidence type="ECO:0000256" key="8">
    <source>
        <dbReference type="ARBA" id="ARBA00038159"/>
    </source>
</evidence>